<name>A0A9P4HCN2_9PLEO</name>
<dbReference type="AlphaFoldDB" id="A0A9P4HCN2"/>
<gene>
    <name evidence="1" type="ORF">EK21DRAFT_110360</name>
</gene>
<sequence length="261" mass="28950">MEGNEFTCQRYRPDRIARGDVEGCNNGGRQCASNYWGIECQNGEWKNVFPCQKGAYCHLEGNEFSCKRNRQEIARSAAQDSGPMCEFPNIFCALSPDGDVLSFCKSEVFPEIVQRCQYDETCLWNETMGEVSCQLKSTSPPSSTTSAFQKSTPTFLTTTGEQPICDTTKIFCAESEWGDVFANCMQGKPVEVVHTCEKSTHCVVEKDRDMISPGPPSMECKFFDPLVTETPQPKPWPSTISGLPPPSPTVITDTLTISATR</sequence>
<proteinExistence type="predicted"/>
<keyword evidence="2" id="KW-1185">Reference proteome</keyword>
<reference evidence="1" key="1">
    <citation type="journal article" date="2020" name="Stud. Mycol.">
        <title>101 Dothideomycetes genomes: a test case for predicting lifestyles and emergence of pathogens.</title>
        <authorList>
            <person name="Haridas S."/>
            <person name="Albert R."/>
            <person name="Binder M."/>
            <person name="Bloem J."/>
            <person name="Labutti K."/>
            <person name="Salamov A."/>
            <person name="Andreopoulos B."/>
            <person name="Baker S."/>
            <person name="Barry K."/>
            <person name="Bills G."/>
            <person name="Bluhm B."/>
            <person name="Cannon C."/>
            <person name="Castanera R."/>
            <person name="Culley D."/>
            <person name="Daum C."/>
            <person name="Ezra D."/>
            <person name="Gonzalez J."/>
            <person name="Henrissat B."/>
            <person name="Kuo A."/>
            <person name="Liang C."/>
            <person name="Lipzen A."/>
            <person name="Lutzoni F."/>
            <person name="Magnuson J."/>
            <person name="Mondo S."/>
            <person name="Nolan M."/>
            <person name="Ohm R."/>
            <person name="Pangilinan J."/>
            <person name="Park H.-J."/>
            <person name="Ramirez L."/>
            <person name="Alfaro M."/>
            <person name="Sun H."/>
            <person name="Tritt A."/>
            <person name="Yoshinaga Y."/>
            <person name="Zwiers L.-H."/>
            <person name="Turgeon B."/>
            <person name="Goodwin S."/>
            <person name="Spatafora J."/>
            <person name="Crous P."/>
            <person name="Grigoriev I."/>
        </authorList>
    </citation>
    <scope>NUCLEOTIDE SEQUENCE</scope>
    <source>
        <strain evidence="1">CBS 110217</strain>
    </source>
</reference>
<organism evidence="1 2">
    <name type="scientific">Setomelanomma holmii</name>
    <dbReference type="NCBI Taxonomy" id="210430"/>
    <lineage>
        <taxon>Eukaryota</taxon>
        <taxon>Fungi</taxon>
        <taxon>Dikarya</taxon>
        <taxon>Ascomycota</taxon>
        <taxon>Pezizomycotina</taxon>
        <taxon>Dothideomycetes</taxon>
        <taxon>Pleosporomycetidae</taxon>
        <taxon>Pleosporales</taxon>
        <taxon>Pleosporineae</taxon>
        <taxon>Phaeosphaeriaceae</taxon>
        <taxon>Setomelanomma</taxon>
    </lineage>
</organism>
<comment type="caution">
    <text evidence="1">The sequence shown here is derived from an EMBL/GenBank/DDBJ whole genome shotgun (WGS) entry which is preliminary data.</text>
</comment>
<dbReference type="EMBL" id="ML978175">
    <property type="protein sequence ID" value="KAF2032153.1"/>
    <property type="molecule type" value="Genomic_DNA"/>
</dbReference>
<protein>
    <submittedName>
        <fullName evidence="1">Uncharacterized protein</fullName>
    </submittedName>
</protein>
<evidence type="ECO:0000313" key="2">
    <source>
        <dbReference type="Proteomes" id="UP000799777"/>
    </source>
</evidence>
<accession>A0A9P4HCN2</accession>
<evidence type="ECO:0000313" key="1">
    <source>
        <dbReference type="EMBL" id="KAF2032153.1"/>
    </source>
</evidence>
<dbReference type="Proteomes" id="UP000799777">
    <property type="component" value="Unassembled WGS sequence"/>
</dbReference>